<name>A0A1Y2FNM7_PROLT</name>
<dbReference type="GO" id="GO:0016020">
    <property type="term" value="C:membrane"/>
    <property type="evidence" value="ECO:0007669"/>
    <property type="project" value="UniProtKB-SubCell"/>
</dbReference>
<gene>
    <name evidence="7" type="ORF">BCR37DRAFT_391915</name>
</gene>
<dbReference type="InterPro" id="IPR007568">
    <property type="entry name" value="RTA1"/>
</dbReference>
<dbReference type="GeneID" id="63787673"/>
<dbReference type="OMA" id="VFVWSDV"/>
<dbReference type="EMBL" id="MCFI01000006">
    <property type="protein sequence ID" value="ORY84325.1"/>
    <property type="molecule type" value="Genomic_DNA"/>
</dbReference>
<evidence type="ECO:0000256" key="6">
    <source>
        <dbReference type="SAM" id="Phobius"/>
    </source>
</evidence>
<comment type="subcellular location">
    <subcellularLocation>
        <location evidence="1">Membrane</location>
        <topology evidence="1">Multi-pass membrane protein</topology>
    </subcellularLocation>
</comment>
<dbReference type="PROSITE" id="PS51257">
    <property type="entry name" value="PROKAR_LIPOPROTEIN"/>
    <property type="match status" value="1"/>
</dbReference>
<keyword evidence="8" id="KW-1185">Reference proteome</keyword>
<evidence type="ECO:0000256" key="4">
    <source>
        <dbReference type="ARBA" id="ARBA00023136"/>
    </source>
</evidence>
<feature type="region of interest" description="Disordered" evidence="5">
    <location>
        <begin position="278"/>
        <end position="302"/>
    </location>
</feature>
<sequence length="302" mass="33486">MARQPYVRNRYIYQPSLPGAIASCIVSFALTVALSYQIRKYRTKYMIILAVGTAAESLGYVLRSLGASGRESSFPLYLLMQLFIVLAPLAFMAALYIIFGRLVRRVGQEKALIPPAWYARLFVTCDILSFLIQGAGAGFIVSDNRTTAMAGKNTLIGGLAFGLLSFASFCVMAILLHLRVLKDKKHDAHFRPTGMHENWQTIWIPLYIGMVAILVRTIFRLVEFSLGWFGKVNSTEWYLYVFDMVAMAFTAIAFIVYFPARFGLDQSLDGVRGDVEMAASPTGGSVTEKTSPAELVSRSPVL</sequence>
<feature type="transmembrane region" description="Helical" evidence="6">
    <location>
        <begin position="154"/>
        <end position="181"/>
    </location>
</feature>
<feature type="transmembrane region" description="Helical" evidence="6">
    <location>
        <begin position="119"/>
        <end position="142"/>
    </location>
</feature>
<evidence type="ECO:0000313" key="8">
    <source>
        <dbReference type="Proteomes" id="UP000193685"/>
    </source>
</evidence>
<keyword evidence="3 6" id="KW-1133">Transmembrane helix</keyword>
<organism evidence="7 8">
    <name type="scientific">Protomyces lactucae-debilis</name>
    <dbReference type="NCBI Taxonomy" id="2754530"/>
    <lineage>
        <taxon>Eukaryota</taxon>
        <taxon>Fungi</taxon>
        <taxon>Dikarya</taxon>
        <taxon>Ascomycota</taxon>
        <taxon>Taphrinomycotina</taxon>
        <taxon>Taphrinomycetes</taxon>
        <taxon>Taphrinales</taxon>
        <taxon>Protomycetaceae</taxon>
        <taxon>Protomyces</taxon>
    </lineage>
</organism>
<dbReference type="Pfam" id="PF04479">
    <property type="entry name" value="RTA1"/>
    <property type="match status" value="1"/>
</dbReference>
<comment type="caution">
    <text evidence="7">The sequence shown here is derived from an EMBL/GenBank/DDBJ whole genome shotgun (WGS) entry which is preliminary data.</text>
</comment>
<feature type="transmembrane region" description="Helical" evidence="6">
    <location>
        <begin position="45"/>
        <end position="62"/>
    </location>
</feature>
<dbReference type="STRING" id="56484.A0A1Y2FNM7"/>
<protein>
    <submittedName>
        <fullName evidence="7">RTA1 like protein-domain-containing protein</fullName>
    </submittedName>
</protein>
<dbReference type="Proteomes" id="UP000193685">
    <property type="component" value="Unassembled WGS sequence"/>
</dbReference>
<dbReference type="PANTHER" id="PTHR31465">
    <property type="entry name" value="PROTEIN RTA1-RELATED"/>
    <property type="match status" value="1"/>
</dbReference>
<keyword evidence="4 6" id="KW-0472">Membrane</keyword>
<keyword evidence="2 6" id="KW-0812">Transmembrane</keyword>
<feature type="transmembrane region" description="Helical" evidence="6">
    <location>
        <begin position="74"/>
        <end position="99"/>
    </location>
</feature>
<dbReference type="AlphaFoldDB" id="A0A1Y2FNM7"/>
<evidence type="ECO:0000313" key="7">
    <source>
        <dbReference type="EMBL" id="ORY84325.1"/>
    </source>
</evidence>
<dbReference type="RefSeq" id="XP_040726343.1">
    <property type="nucleotide sequence ID" value="XM_040871074.1"/>
</dbReference>
<proteinExistence type="predicted"/>
<accession>A0A1Y2FNM7</accession>
<feature type="transmembrane region" description="Helical" evidence="6">
    <location>
        <begin position="237"/>
        <end position="258"/>
    </location>
</feature>
<evidence type="ECO:0000256" key="3">
    <source>
        <dbReference type="ARBA" id="ARBA00022989"/>
    </source>
</evidence>
<dbReference type="OrthoDB" id="3358017at2759"/>
<dbReference type="PANTHER" id="PTHR31465:SF1">
    <property type="entry name" value="PROTEIN RTA1-RELATED"/>
    <property type="match status" value="1"/>
</dbReference>
<reference evidence="7 8" key="1">
    <citation type="submission" date="2016-07" db="EMBL/GenBank/DDBJ databases">
        <title>Pervasive Adenine N6-methylation of Active Genes in Fungi.</title>
        <authorList>
            <consortium name="DOE Joint Genome Institute"/>
            <person name="Mondo S.J."/>
            <person name="Dannebaum R.O."/>
            <person name="Kuo R.C."/>
            <person name="Labutti K."/>
            <person name="Haridas S."/>
            <person name="Kuo A."/>
            <person name="Salamov A."/>
            <person name="Ahrendt S.R."/>
            <person name="Lipzen A."/>
            <person name="Sullivan W."/>
            <person name="Andreopoulos W.B."/>
            <person name="Clum A."/>
            <person name="Lindquist E."/>
            <person name="Daum C."/>
            <person name="Ramamoorthy G.K."/>
            <person name="Gryganskyi A."/>
            <person name="Culley D."/>
            <person name="Magnuson J.K."/>
            <person name="James T.Y."/>
            <person name="O'Malley M.A."/>
            <person name="Stajich J.E."/>
            <person name="Spatafora J.W."/>
            <person name="Visel A."/>
            <person name="Grigoriev I.V."/>
        </authorList>
    </citation>
    <scope>NUCLEOTIDE SEQUENCE [LARGE SCALE GENOMIC DNA]</scope>
    <source>
        <strain evidence="7 8">12-1054</strain>
    </source>
</reference>
<feature type="transmembrane region" description="Helical" evidence="6">
    <location>
        <begin position="20"/>
        <end position="38"/>
    </location>
</feature>
<evidence type="ECO:0000256" key="5">
    <source>
        <dbReference type="SAM" id="MobiDB-lite"/>
    </source>
</evidence>
<evidence type="ECO:0000256" key="1">
    <source>
        <dbReference type="ARBA" id="ARBA00004141"/>
    </source>
</evidence>
<feature type="transmembrane region" description="Helical" evidence="6">
    <location>
        <begin position="202"/>
        <end position="222"/>
    </location>
</feature>
<evidence type="ECO:0000256" key="2">
    <source>
        <dbReference type="ARBA" id="ARBA00022692"/>
    </source>
</evidence>